<dbReference type="InterPro" id="IPR002110">
    <property type="entry name" value="Ankyrin_rpt"/>
</dbReference>
<dbReference type="Pfam" id="PF12796">
    <property type="entry name" value="Ank_2"/>
    <property type="match status" value="1"/>
</dbReference>
<protein>
    <submittedName>
        <fullName evidence="2">Uncharacterized protein</fullName>
    </submittedName>
</protein>
<sequence>IAVSAGNLPAVESLISAGADLDGIDKTLRTPLTLAIVTGVKGALVKEEYAQIISLLASAGARLDITANETCNPLMTSALLKSELAVRYFLSLGANPDVKCRPTAIARLPLVAGVGLWLLYDPLVFFSIDLTV</sequence>
<organism evidence="2 3">
    <name type="scientific">Elysia chlorotica</name>
    <name type="common">Eastern emerald elysia</name>
    <name type="synonym">Sea slug</name>
    <dbReference type="NCBI Taxonomy" id="188477"/>
    <lineage>
        <taxon>Eukaryota</taxon>
        <taxon>Metazoa</taxon>
        <taxon>Spiralia</taxon>
        <taxon>Lophotrochozoa</taxon>
        <taxon>Mollusca</taxon>
        <taxon>Gastropoda</taxon>
        <taxon>Heterobranchia</taxon>
        <taxon>Euthyneura</taxon>
        <taxon>Panpulmonata</taxon>
        <taxon>Sacoglossa</taxon>
        <taxon>Placobranchoidea</taxon>
        <taxon>Plakobranchidae</taxon>
        <taxon>Elysia</taxon>
    </lineage>
</organism>
<gene>
    <name evidence="2" type="ORF">EGW08_023845</name>
</gene>
<dbReference type="AlphaFoldDB" id="A0A433SI07"/>
<accession>A0A433SI07</accession>
<dbReference type="PROSITE" id="PS50088">
    <property type="entry name" value="ANK_REPEAT"/>
    <property type="match status" value="1"/>
</dbReference>
<dbReference type="SUPFAM" id="SSF48403">
    <property type="entry name" value="Ankyrin repeat"/>
    <property type="match status" value="1"/>
</dbReference>
<keyword evidence="1" id="KW-0040">ANK repeat</keyword>
<evidence type="ECO:0000313" key="3">
    <source>
        <dbReference type="Proteomes" id="UP000271974"/>
    </source>
</evidence>
<keyword evidence="3" id="KW-1185">Reference proteome</keyword>
<feature type="repeat" description="ANK" evidence="1">
    <location>
        <begin position="1"/>
        <end position="26"/>
    </location>
</feature>
<evidence type="ECO:0000313" key="2">
    <source>
        <dbReference type="EMBL" id="RUS68394.1"/>
    </source>
</evidence>
<dbReference type="Gene3D" id="1.25.40.20">
    <property type="entry name" value="Ankyrin repeat-containing domain"/>
    <property type="match status" value="1"/>
</dbReference>
<dbReference type="Proteomes" id="UP000271974">
    <property type="component" value="Unassembled WGS sequence"/>
</dbReference>
<evidence type="ECO:0000256" key="1">
    <source>
        <dbReference type="PROSITE-ProRule" id="PRU00023"/>
    </source>
</evidence>
<proteinExistence type="predicted"/>
<name>A0A433SI07_ELYCH</name>
<dbReference type="EMBL" id="RQTK01004135">
    <property type="protein sequence ID" value="RUS68394.1"/>
    <property type="molecule type" value="Genomic_DNA"/>
</dbReference>
<dbReference type="OrthoDB" id="194358at2759"/>
<dbReference type="InterPro" id="IPR036770">
    <property type="entry name" value="Ankyrin_rpt-contain_sf"/>
</dbReference>
<reference evidence="2 3" key="1">
    <citation type="submission" date="2019-01" db="EMBL/GenBank/DDBJ databases">
        <title>A draft genome assembly of the solar-powered sea slug Elysia chlorotica.</title>
        <authorList>
            <person name="Cai H."/>
            <person name="Li Q."/>
            <person name="Fang X."/>
            <person name="Li J."/>
            <person name="Curtis N.E."/>
            <person name="Altenburger A."/>
            <person name="Shibata T."/>
            <person name="Feng M."/>
            <person name="Maeda T."/>
            <person name="Schwartz J.A."/>
            <person name="Shigenobu S."/>
            <person name="Lundholm N."/>
            <person name="Nishiyama T."/>
            <person name="Yang H."/>
            <person name="Hasebe M."/>
            <person name="Li S."/>
            <person name="Pierce S.K."/>
            <person name="Wang J."/>
        </authorList>
    </citation>
    <scope>NUCLEOTIDE SEQUENCE [LARGE SCALE GENOMIC DNA]</scope>
    <source>
        <strain evidence="2">EC2010</strain>
        <tissue evidence="2">Whole organism of an adult</tissue>
    </source>
</reference>
<comment type="caution">
    <text evidence="2">The sequence shown here is derived from an EMBL/GenBank/DDBJ whole genome shotgun (WGS) entry which is preliminary data.</text>
</comment>
<feature type="non-terminal residue" evidence="2">
    <location>
        <position position="1"/>
    </location>
</feature>